<accession>L1KHY0</accession>
<evidence type="ECO:0000313" key="1">
    <source>
        <dbReference type="EMBL" id="EKX60159.1"/>
    </source>
</evidence>
<dbReference type="AlphaFoldDB" id="L1KHY0"/>
<dbReference type="EMBL" id="AEJC01000671">
    <property type="protein sequence ID" value="EKX60159.1"/>
    <property type="molecule type" value="Genomic_DNA"/>
</dbReference>
<evidence type="ECO:0000313" key="2">
    <source>
        <dbReference type="Proteomes" id="UP000010411"/>
    </source>
</evidence>
<gene>
    <name evidence="1" type="ORF">STRIP9103_09475</name>
</gene>
<comment type="caution">
    <text evidence="1">The sequence shown here is derived from an EMBL/GenBank/DDBJ whole genome shotgun (WGS) entry which is preliminary data.</text>
</comment>
<proteinExistence type="predicted"/>
<organism evidence="1 2">
    <name type="scientific">Streptomyces ipomoeae 91-03</name>
    <dbReference type="NCBI Taxonomy" id="698759"/>
    <lineage>
        <taxon>Bacteria</taxon>
        <taxon>Bacillati</taxon>
        <taxon>Actinomycetota</taxon>
        <taxon>Actinomycetes</taxon>
        <taxon>Kitasatosporales</taxon>
        <taxon>Streptomycetaceae</taxon>
        <taxon>Streptomyces</taxon>
    </lineage>
</organism>
<keyword evidence="2" id="KW-1185">Reference proteome</keyword>
<dbReference type="Proteomes" id="UP000010411">
    <property type="component" value="Unassembled WGS sequence"/>
</dbReference>
<protein>
    <submittedName>
        <fullName evidence="1">Uncharacterized protein</fullName>
    </submittedName>
</protein>
<sequence>MAGVRDLGRGGPLYLSHKMMRGPMSGRRSWKSWALYHCEEAARMT</sequence>
<name>L1KHY0_9ACTN</name>
<reference evidence="1 2" key="1">
    <citation type="submission" date="2012-11" db="EMBL/GenBank/DDBJ databases">
        <authorList>
            <person name="Huguet-Tapia J.C."/>
            <person name="Durkin A.S."/>
            <person name="Pettis G.S."/>
            <person name="Badger J.H."/>
        </authorList>
    </citation>
    <scope>NUCLEOTIDE SEQUENCE [LARGE SCALE GENOMIC DNA]</scope>
    <source>
        <strain evidence="1 2">91-03</strain>
    </source>
</reference>